<feature type="binding site" description="axial binding residue" evidence="9">
    <location>
        <position position="456"/>
    </location>
    <ligand>
        <name>heme</name>
        <dbReference type="ChEBI" id="CHEBI:30413"/>
    </ligand>
    <ligandPart>
        <name>Fe</name>
        <dbReference type="ChEBI" id="CHEBI:18248"/>
    </ligandPart>
</feature>
<comment type="cofactor">
    <cofactor evidence="1 9">
        <name>heme</name>
        <dbReference type="ChEBI" id="CHEBI:30413"/>
    </cofactor>
</comment>
<dbReference type="EMBL" id="CAJMWW010000115">
    <property type="protein sequence ID" value="CAE6446063.1"/>
    <property type="molecule type" value="Genomic_DNA"/>
</dbReference>
<evidence type="ECO:0000256" key="1">
    <source>
        <dbReference type="ARBA" id="ARBA00001971"/>
    </source>
</evidence>
<comment type="caution">
    <text evidence="12">The sequence shown here is derived from an EMBL/GenBank/DDBJ whole genome shotgun (WGS) entry which is preliminary data.</text>
</comment>
<dbReference type="GO" id="GO:0016705">
    <property type="term" value="F:oxidoreductase activity, acting on paired donors, with incorporation or reduction of molecular oxygen"/>
    <property type="evidence" value="ECO:0007669"/>
    <property type="project" value="InterPro"/>
</dbReference>
<keyword evidence="11" id="KW-1133">Transmembrane helix</keyword>
<evidence type="ECO:0000256" key="6">
    <source>
        <dbReference type="ARBA" id="ARBA00023002"/>
    </source>
</evidence>
<evidence type="ECO:0000256" key="2">
    <source>
        <dbReference type="ARBA" id="ARBA00005179"/>
    </source>
</evidence>
<dbReference type="PANTHER" id="PTHR24305">
    <property type="entry name" value="CYTOCHROME P450"/>
    <property type="match status" value="1"/>
</dbReference>
<evidence type="ECO:0000256" key="10">
    <source>
        <dbReference type="RuleBase" id="RU000461"/>
    </source>
</evidence>
<keyword evidence="11" id="KW-0812">Transmembrane</keyword>
<evidence type="ECO:0000256" key="11">
    <source>
        <dbReference type="SAM" id="Phobius"/>
    </source>
</evidence>
<dbReference type="GO" id="GO:0005506">
    <property type="term" value="F:iron ion binding"/>
    <property type="evidence" value="ECO:0007669"/>
    <property type="project" value="InterPro"/>
</dbReference>
<feature type="transmembrane region" description="Helical" evidence="11">
    <location>
        <begin position="12"/>
        <end position="30"/>
    </location>
</feature>
<dbReference type="InterPro" id="IPR050121">
    <property type="entry name" value="Cytochrome_P450_monoxygenase"/>
</dbReference>
<evidence type="ECO:0000256" key="3">
    <source>
        <dbReference type="ARBA" id="ARBA00010617"/>
    </source>
</evidence>
<keyword evidence="6 10" id="KW-0560">Oxidoreductase</keyword>
<keyword evidence="11" id="KW-0472">Membrane</keyword>
<sequence>MDVDQDMSNIFTSLAGCLIVAYVISILPHWRHTFTSLRFAWVYNQIFGLSRPGIVKKETVYISDPRALQEILVKEQGTVFMHTPGHLEVNNLIFGPGLLGISGDTHKLQRKALNPMFTTLHTKSMVRHCDLVFSQAEHHLIHSYIDIQDGKCGTRTDTMVSTMNGAGTKEMNIFEWCQTATLEIIGQAGFGYTFGAIGGSQSPYIAAMRSLIPSVIPLYRFRRHIFWILRLTPRVLGLQLVKWAAGRYIQRFRKMTDTQAEYSKHILESRKAVVSDNTGGEFNDILSTLIRFNARANEDEKLSEDQLRGQINTFVFAGFETTSASLARTVHLLAQHPHIQTQLRAELLNANPDLQDLDDLPYLNAIVRETLRLHPPVPTIERYATKDWVLPLRYPTKDHKQEIYIKKGASVETWGEDADEFRPERWLAALPQSVAEAKIQGVYSPLMTFSAGPRSCIGYKFAVLELKIILSRLVKTFRFDPGLELIEWSAHGCTSPRVVKTLEDGTTVSHKVPTLPLMVSAMQ</sequence>
<dbReference type="PRINTS" id="PR00385">
    <property type="entry name" value="P450"/>
</dbReference>
<dbReference type="AlphaFoldDB" id="A0A8H3GDW6"/>
<keyword evidence="8 10" id="KW-0503">Monooxygenase</keyword>
<evidence type="ECO:0000256" key="9">
    <source>
        <dbReference type="PIRSR" id="PIRSR602401-1"/>
    </source>
</evidence>
<dbReference type="InterPro" id="IPR001128">
    <property type="entry name" value="Cyt_P450"/>
</dbReference>
<dbReference type="Gene3D" id="1.10.630.10">
    <property type="entry name" value="Cytochrome P450"/>
    <property type="match status" value="1"/>
</dbReference>
<dbReference type="PRINTS" id="PR00463">
    <property type="entry name" value="EP450I"/>
</dbReference>
<name>A0A8H3GDW6_9AGAM</name>
<dbReference type="GO" id="GO:0020037">
    <property type="term" value="F:heme binding"/>
    <property type="evidence" value="ECO:0007669"/>
    <property type="project" value="InterPro"/>
</dbReference>
<comment type="similarity">
    <text evidence="3 10">Belongs to the cytochrome P450 family.</text>
</comment>
<evidence type="ECO:0000313" key="13">
    <source>
        <dbReference type="Proteomes" id="UP000663841"/>
    </source>
</evidence>
<evidence type="ECO:0000256" key="8">
    <source>
        <dbReference type="ARBA" id="ARBA00023033"/>
    </source>
</evidence>
<evidence type="ECO:0000256" key="5">
    <source>
        <dbReference type="ARBA" id="ARBA00022723"/>
    </source>
</evidence>
<evidence type="ECO:0000313" key="12">
    <source>
        <dbReference type="EMBL" id="CAE6446063.1"/>
    </source>
</evidence>
<evidence type="ECO:0000256" key="4">
    <source>
        <dbReference type="ARBA" id="ARBA00022617"/>
    </source>
</evidence>
<dbReference type="InterPro" id="IPR002401">
    <property type="entry name" value="Cyt_P450_E_grp-I"/>
</dbReference>
<dbReference type="InterPro" id="IPR017972">
    <property type="entry name" value="Cyt_P450_CS"/>
</dbReference>
<accession>A0A8H3GDW6</accession>
<dbReference type="InterPro" id="IPR036396">
    <property type="entry name" value="Cyt_P450_sf"/>
</dbReference>
<comment type="pathway">
    <text evidence="2">Secondary metabolite biosynthesis.</text>
</comment>
<keyword evidence="7 9" id="KW-0408">Iron</keyword>
<evidence type="ECO:0008006" key="14">
    <source>
        <dbReference type="Google" id="ProtNLM"/>
    </source>
</evidence>
<proteinExistence type="inferred from homology"/>
<organism evidence="12 13">
    <name type="scientific">Rhizoctonia solani</name>
    <dbReference type="NCBI Taxonomy" id="456999"/>
    <lineage>
        <taxon>Eukaryota</taxon>
        <taxon>Fungi</taxon>
        <taxon>Dikarya</taxon>
        <taxon>Basidiomycota</taxon>
        <taxon>Agaricomycotina</taxon>
        <taxon>Agaricomycetes</taxon>
        <taxon>Cantharellales</taxon>
        <taxon>Ceratobasidiaceae</taxon>
        <taxon>Rhizoctonia</taxon>
    </lineage>
</organism>
<dbReference type="Pfam" id="PF00067">
    <property type="entry name" value="p450"/>
    <property type="match status" value="1"/>
</dbReference>
<dbReference type="PROSITE" id="PS00086">
    <property type="entry name" value="CYTOCHROME_P450"/>
    <property type="match status" value="1"/>
</dbReference>
<dbReference type="Proteomes" id="UP000663841">
    <property type="component" value="Unassembled WGS sequence"/>
</dbReference>
<dbReference type="GO" id="GO:0004497">
    <property type="term" value="F:monooxygenase activity"/>
    <property type="evidence" value="ECO:0007669"/>
    <property type="project" value="UniProtKB-KW"/>
</dbReference>
<keyword evidence="4 9" id="KW-0349">Heme</keyword>
<dbReference type="SUPFAM" id="SSF48264">
    <property type="entry name" value="Cytochrome P450"/>
    <property type="match status" value="1"/>
</dbReference>
<gene>
    <name evidence="12" type="ORF">RDB_LOCUS113086</name>
</gene>
<dbReference type="PANTHER" id="PTHR24305:SF166">
    <property type="entry name" value="CYTOCHROME P450 12A4, MITOCHONDRIAL-RELATED"/>
    <property type="match status" value="1"/>
</dbReference>
<evidence type="ECO:0000256" key="7">
    <source>
        <dbReference type="ARBA" id="ARBA00023004"/>
    </source>
</evidence>
<protein>
    <recommendedName>
        <fullName evidence="14">Cytochrome P450</fullName>
    </recommendedName>
</protein>
<keyword evidence="5 9" id="KW-0479">Metal-binding</keyword>
<reference evidence="12" key="1">
    <citation type="submission" date="2021-01" db="EMBL/GenBank/DDBJ databases">
        <authorList>
            <person name="Kaushik A."/>
        </authorList>
    </citation>
    <scope>NUCLEOTIDE SEQUENCE</scope>
    <source>
        <strain evidence="12">AG3-T5</strain>
    </source>
</reference>